<name>A0A1M5X5B1_9GAMM</name>
<protein>
    <submittedName>
        <fullName evidence="4">Phosphinothricin acetyltransferase</fullName>
    </submittedName>
</protein>
<dbReference type="Gene3D" id="3.40.630.30">
    <property type="match status" value="1"/>
</dbReference>
<dbReference type="GO" id="GO:0016747">
    <property type="term" value="F:acyltransferase activity, transferring groups other than amino-acyl groups"/>
    <property type="evidence" value="ECO:0007669"/>
    <property type="project" value="InterPro"/>
</dbReference>
<dbReference type="PANTHER" id="PTHR43072">
    <property type="entry name" value="N-ACETYLTRANSFERASE"/>
    <property type="match status" value="1"/>
</dbReference>
<accession>A0A1M5X5B1</accession>
<keyword evidence="2" id="KW-0012">Acyltransferase</keyword>
<dbReference type="EMBL" id="FQXG01000005">
    <property type="protein sequence ID" value="SHH95006.1"/>
    <property type="molecule type" value="Genomic_DNA"/>
</dbReference>
<dbReference type="SUPFAM" id="SSF55729">
    <property type="entry name" value="Acyl-CoA N-acyltransferases (Nat)"/>
    <property type="match status" value="1"/>
</dbReference>
<evidence type="ECO:0000256" key="2">
    <source>
        <dbReference type="ARBA" id="ARBA00023315"/>
    </source>
</evidence>
<dbReference type="AlphaFoldDB" id="A0A1M5X5B1"/>
<feature type="domain" description="N-acetyltransferase" evidence="3">
    <location>
        <begin position="3"/>
        <end position="157"/>
    </location>
</feature>
<reference evidence="4 5" key="1">
    <citation type="submission" date="2016-11" db="EMBL/GenBank/DDBJ databases">
        <authorList>
            <person name="Jaros S."/>
            <person name="Januszkiewicz K."/>
            <person name="Wedrychowicz H."/>
        </authorList>
    </citation>
    <scope>NUCLEOTIDE SEQUENCE [LARGE SCALE GENOMIC DNA]</scope>
    <source>
        <strain evidence="4 5">DSM 16917</strain>
    </source>
</reference>
<dbReference type="CDD" id="cd04301">
    <property type="entry name" value="NAT_SF"/>
    <property type="match status" value="1"/>
</dbReference>
<dbReference type="InterPro" id="IPR000182">
    <property type="entry name" value="GNAT_dom"/>
</dbReference>
<evidence type="ECO:0000259" key="3">
    <source>
        <dbReference type="PROSITE" id="PS51186"/>
    </source>
</evidence>
<proteinExistence type="predicted"/>
<dbReference type="Proteomes" id="UP000184268">
    <property type="component" value="Unassembled WGS sequence"/>
</dbReference>
<keyword evidence="5" id="KW-1185">Reference proteome</keyword>
<sequence>MSHPIRPYHPDDLPQLLQIYNHAIEFHTATFEETPLSECEFGERLAGIASQFPLLVIEHDGQVAGYAYGNHYKTRSAYRFCAETTIYLAPEQQGKGLALPLYQALLQALQSRGITQVLAVITSPNPTSEALHRKLGYEPVGLMRSVGFKFENWHDVAIWQRALTPDAVSSDKGES</sequence>
<dbReference type="RefSeq" id="WP_067660999.1">
    <property type="nucleotide sequence ID" value="NZ_FQXG01000005.1"/>
</dbReference>
<organism evidence="4 5">
    <name type="scientific">Ferrimonas marina</name>
    <dbReference type="NCBI Taxonomy" id="299255"/>
    <lineage>
        <taxon>Bacteria</taxon>
        <taxon>Pseudomonadati</taxon>
        <taxon>Pseudomonadota</taxon>
        <taxon>Gammaproteobacteria</taxon>
        <taxon>Alteromonadales</taxon>
        <taxon>Ferrimonadaceae</taxon>
        <taxon>Ferrimonas</taxon>
    </lineage>
</organism>
<evidence type="ECO:0000313" key="5">
    <source>
        <dbReference type="Proteomes" id="UP000184268"/>
    </source>
</evidence>
<gene>
    <name evidence="4" type="ORF">SAMN02745129_3240</name>
</gene>
<dbReference type="OrthoDB" id="5459937at2"/>
<dbReference type="Pfam" id="PF00583">
    <property type="entry name" value="Acetyltransf_1"/>
    <property type="match status" value="1"/>
</dbReference>
<evidence type="ECO:0000256" key="1">
    <source>
        <dbReference type="ARBA" id="ARBA00022679"/>
    </source>
</evidence>
<dbReference type="InterPro" id="IPR016181">
    <property type="entry name" value="Acyl_CoA_acyltransferase"/>
</dbReference>
<keyword evidence="1 4" id="KW-0808">Transferase</keyword>
<dbReference type="PANTHER" id="PTHR43072:SF23">
    <property type="entry name" value="UPF0039 PROTEIN C11D3.02C"/>
    <property type="match status" value="1"/>
</dbReference>
<dbReference type="STRING" id="299255.SAMN02745129_3240"/>
<dbReference type="PROSITE" id="PS51186">
    <property type="entry name" value="GNAT"/>
    <property type="match status" value="1"/>
</dbReference>
<evidence type="ECO:0000313" key="4">
    <source>
        <dbReference type="EMBL" id="SHH95006.1"/>
    </source>
</evidence>